<protein>
    <recommendedName>
        <fullName evidence="3">GIY-YIG domain-containing protein</fullName>
    </recommendedName>
</protein>
<keyword evidence="2" id="KW-1185">Reference proteome</keyword>
<reference evidence="1 2" key="1">
    <citation type="submission" date="2022-05" db="EMBL/GenBank/DDBJ databases">
        <authorList>
            <consortium name="Genoscope - CEA"/>
            <person name="William W."/>
        </authorList>
    </citation>
    <scope>NUCLEOTIDE SEQUENCE [LARGE SCALE GENOMIC DNA]</scope>
</reference>
<evidence type="ECO:0000313" key="1">
    <source>
        <dbReference type="EMBL" id="CAH3150485.1"/>
    </source>
</evidence>
<dbReference type="EMBL" id="CALNXK010000089">
    <property type="protein sequence ID" value="CAH3150485.1"/>
    <property type="molecule type" value="Genomic_DNA"/>
</dbReference>
<feature type="non-terminal residue" evidence="1">
    <location>
        <position position="184"/>
    </location>
</feature>
<evidence type="ECO:0000313" key="2">
    <source>
        <dbReference type="Proteomes" id="UP001159405"/>
    </source>
</evidence>
<comment type="caution">
    <text evidence="1">The sequence shown here is derived from an EMBL/GenBank/DDBJ whole genome shotgun (WGS) entry which is preliminary data.</text>
</comment>
<dbReference type="Proteomes" id="UP001159405">
    <property type="component" value="Unassembled WGS sequence"/>
</dbReference>
<organism evidence="1 2">
    <name type="scientific">Porites lobata</name>
    <dbReference type="NCBI Taxonomy" id="104759"/>
    <lineage>
        <taxon>Eukaryota</taxon>
        <taxon>Metazoa</taxon>
        <taxon>Cnidaria</taxon>
        <taxon>Anthozoa</taxon>
        <taxon>Hexacorallia</taxon>
        <taxon>Scleractinia</taxon>
        <taxon>Fungiina</taxon>
        <taxon>Poritidae</taxon>
        <taxon>Porites</taxon>
    </lineage>
</organism>
<proteinExistence type="predicted"/>
<accession>A0ABN8PTI1</accession>
<evidence type="ECO:0008006" key="3">
    <source>
        <dbReference type="Google" id="ProtNLM"/>
    </source>
</evidence>
<sequence length="184" mass="21473">MHEPENNGQIPFLDTLITRREDGSIKLLVYRKATHTDQYLSFQSHHPLQHKRCHTDVIVTEEEDRKKEEEHIRTALHTCEQMNRKKAIRKDKSKKDKAQEKSRGVVTVPCVHSFTEKIQRIFTKQRVATVVKPQTTLRQVLVHPKDKVEKQKKAGVVYEIPCSQCEKVYIGETGRQLGTRITEH</sequence>
<name>A0ABN8PTI1_9CNID</name>
<dbReference type="PANTHER" id="PTHR21301:SF11">
    <property type="entry name" value="GIY-YIG DOMAIN-CONTAINING PROTEIN"/>
    <property type="match status" value="1"/>
</dbReference>
<gene>
    <name evidence="1" type="ORF">PLOB_00047611</name>
</gene>
<dbReference type="PANTHER" id="PTHR21301">
    <property type="entry name" value="REVERSE TRANSCRIPTASE"/>
    <property type="match status" value="1"/>
</dbReference>